<feature type="transmembrane region" description="Helical" evidence="7">
    <location>
        <begin position="620"/>
        <end position="641"/>
    </location>
</feature>
<dbReference type="Pfam" id="PF00172">
    <property type="entry name" value="Zn_clus"/>
    <property type="match status" value="1"/>
</dbReference>
<dbReference type="PROSITE" id="PS50048">
    <property type="entry name" value="ZN2_CY6_FUNGAL_2"/>
    <property type="match status" value="1"/>
</dbReference>
<keyword evidence="5" id="KW-0539">Nucleus</keyword>
<dbReference type="VEuPathDB" id="FungiDB:P175DRAFT_0509324"/>
<feature type="compositionally biased region" description="Polar residues" evidence="6">
    <location>
        <begin position="145"/>
        <end position="163"/>
    </location>
</feature>
<gene>
    <name evidence="9" type="ORF">AOCH_006927</name>
</gene>
<dbReference type="PANTHER" id="PTHR46910:SF2">
    <property type="entry name" value="ZN(II)2CYS6 TRANSCRIPTION FACTOR (EUROFUNG)"/>
    <property type="match status" value="1"/>
</dbReference>
<evidence type="ECO:0000256" key="3">
    <source>
        <dbReference type="ARBA" id="ARBA00023125"/>
    </source>
</evidence>
<keyword evidence="2" id="KW-0805">Transcription regulation</keyword>
<keyword evidence="7" id="KW-1133">Transmembrane helix</keyword>
<dbReference type="InterPro" id="IPR001138">
    <property type="entry name" value="Zn2Cys6_DnaBD"/>
</dbReference>
<evidence type="ECO:0000256" key="6">
    <source>
        <dbReference type="SAM" id="MobiDB-lite"/>
    </source>
</evidence>
<dbReference type="PANTHER" id="PTHR46910">
    <property type="entry name" value="TRANSCRIPTION FACTOR PDR1"/>
    <property type="match status" value="1"/>
</dbReference>
<dbReference type="AlphaFoldDB" id="A0A0F8UR89"/>
<dbReference type="Gene3D" id="4.10.240.10">
    <property type="entry name" value="Zn(2)-C6 fungal-type DNA-binding domain"/>
    <property type="match status" value="1"/>
</dbReference>
<accession>A0A0F8UR89</accession>
<feature type="region of interest" description="Disordered" evidence="6">
    <location>
        <begin position="700"/>
        <end position="790"/>
    </location>
</feature>
<dbReference type="InterPro" id="IPR050987">
    <property type="entry name" value="AtrR-like"/>
</dbReference>
<keyword evidence="3" id="KW-0238">DNA-binding</keyword>
<evidence type="ECO:0000259" key="8">
    <source>
        <dbReference type="PROSITE" id="PS50048"/>
    </source>
</evidence>
<dbReference type="CDD" id="cd12148">
    <property type="entry name" value="fungal_TF_MHR"/>
    <property type="match status" value="1"/>
</dbReference>
<keyword evidence="1" id="KW-0479">Metal-binding</keyword>
<evidence type="ECO:0000256" key="7">
    <source>
        <dbReference type="SAM" id="Phobius"/>
    </source>
</evidence>
<dbReference type="GO" id="GO:0006351">
    <property type="term" value="P:DNA-templated transcription"/>
    <property type="evidence" value="ECO:0007669"/>
    <property type="project" value="InterPro"/>
</dbReference>
<feature type="domain" description="Zn(2)-C6 fungal-type" evidence="8">
    <location>
        <begin position="46"/>
        <end position="78"/>
    </location>
</feature>
<protein>
    <recommendedName>
        <fullName evidence="8">Zn(2)-C6 fungal-type domain-containing protein</fullName>
    </recommendedName>
</protein>
<keyword evidence="7" id="KW-0812">Transmembrane</keyword>
<feature type="compositionally biased region" description="Polar residues" evidence="6">
    <location>
        <begin position="196"/>
        <end position="205"/>
    </location>
</feature>
<dbReference type="InterPro" id="IPR036864">
    <property type="entry name" value="Zn2-C6_fun-type_DNA-bd_sf"/>
</dbReference>
<organism evidence="9 10">
    <name type="scientific">Aspergillus ochraceoroseus</name>
    <dbReference type="NCBI Taxonomy" id="138278"/>
    <lineage>
        <taxon>Eukaryota</taxon>
        <taxon>Fungi</taxon>
        <taxon>Dikarya</taxon>
        <taxon>Ascomycota</taxon>
        <taxon>Pezizomycotina</taxon>
        <taxon>Eurotiomycetes</taxon>
        <taxon>Eurotiomycetidae</taxon>
        <taxon>Eurotiales</taxon>
        <taxon>Aspergillaceae</taxon>
        <taxon>Aspergillus</taxon>
        <taxon>Aspergillus subgen. Nidulantes</taxon>
    </lineage>
</organism>
<dbReference type="Pfam" id="PF04082">
    <property type="entry name" value="Fungal_trans"/>
    <property type="match status" value="1"/>
</dbReference>
<reference evidence="9 10" key="1">
    <citation type="submission" date="2015-02" db="EMBL/GenBank/DDBJ databases">
        <title>Draft Genome Sequences of Two Closely-Related Aflatoxigenic Aspergillus Species Obtained from the Cote d'Ivoire.</title>
        <authorList>
            <person name="Moore G.G."/>
            <person name="Beltz S.B."/>
            <person name="Mack B.M."/>
        </authorList>
    </citation>
    <scope>NUCLEOTIDE SEQUENCE [LARGE SCALE GENOMIC DNA]</scope>
    <source>
        <strain evidence="9 10">SRRC1432</strain>
    </source>
</reference>
<evidence type="ECO:0000256" key="4">
    <source>
        <dbReference type="ARBA" id="ARBA00023163"/>
    </source>
</evidence>
<sequence>MQHSGSRAAVDSAGRMQDNHSTTIYENARVGMSPASGNRRRRKPLACEACYKRKIKCEVEGSSGTCIQCMRRNITCKIASRKGKRDNLKRSRYVRSLEERLRKTESLLRAAGILNEETPDFNDISDDLDDYSEDDSNSGDEETPSPRNEPSKRSSGASESQDASVEPDLLISFTTPKYSPEANASPKSPERRRSGTDQAASSGLKSESKLDTNCYIGRSSPLSILTREGIEWIKSKSGDAKYLSILLSHSKFDSPWDHWRPDVFYDVFSSQVFKPLPPRAEVFSLLGDYFRTVNRIFPLYHEATFMELVEWQYTQQTCDDAARWASINIILSLAYEYRFSNSQKSEKDREKAWLYYKNALSVFPELVLRRTDLLSVQALLGMALFLRGNSGTQSTVPIVTAAIRSSHRMGLHRNIQRPGLSKVEQEQRRRIFWIAYIFDQSTCIRLGSAPIQQFDDFDVGLPSEETGEDVLMPDNRPFFPRLCHIALIKSRIYRKLYSARALENKSVTEICEIVHDLHKELEGWRGPSQFDTLLKKRGSGDDFLVGFASAGLFLVYYNSLIMIHRLPLLINFAYQSNLDKVTHSDALLILSESSSSAAVCVQAARDTLKLVNNLPWGDIAWIWSLLYYVFLAVMTIFVNILRNSQQPTAKDDLQSLNMAATFFATLAPGDGPCNYARFMTRMSATFERIARTVVERERKAFKPLPDAKHKPPKSRLPATTLSNGHISPRSSTNHTDNRPSQSASSPDDSATSFEIPNLDGLPPINSCGYVVRESPSDTHGDLPVSAPHPMNTTATRIAAGLDPSIASDTPQQQQQQQPGITNLDQFQQLPPNNPYALGNMTFPLSALEEANFQPDLWQIPLSADWELGAHFLGNVLGHPGGFGSGLAPGLGNANSTPPTGAGQSFFFQGNNYSQPVLGTTAPLATIPSIPIPGGSMGYGYGPPGRGNGSGNGNGNGNFQAPELHHTAMWMDANFGPPPF</sequence>
<feature type="transmembrane region" description="Helical" evidence="7">
    <location>
        <begin position="543"/>
        <end position="563"/>
    </location>
</feature>
<dbReference type="SMART" id="SM00906">
    <property type="entry name" value="Fungal_trans"/>
    <property type="match status" value="1"/>
</dbReference>
<evidence type="ECO:0000313" key="10">
    <source>
        <dbReference type="Proteomes" id="UP000034947"/>
    </source>
</evidence>
<dbReference type="GO" id="GO:0003677">
    <property type="term" value="F:DNA binding"/>
    <property type="evidence" value="ECO:0007669"/>
    <property type="project" value="UniProtKB-KW"/>
</dbReference>
<evidence type="ECO:0000313" key="9">
    <source>
        <dbReference type="EMBL" id="KKK21998.1"/>
    </source>
</evidence>
<dbReference type="Proteomes" id="UP000034947">
    <property type="component" value="Unassembled WGS sequence"/>
</dbReference>
<feature type="compositionally biased region" description="Low complexity" evidence="6">
    <location>
        <begin position="739"/>
        <end position="752"/>
    </location>
</feature>
<feature type="region of interest" description="Disordered" evidence="6">
    <location>
        <begin position="1"/>
        <end position="24"/>
    </location>
</feature>
<dbReference type="GO" id="GO:0008270">
    <property type="term" value="F:zinc ion binding"/>
    <property type="evidence" value="ECO:0007669"/>
    <property type="project" value="InterPro"/>
</dbReference>
<feature type="region of interest" description="Disordered" evidence="6">
    <location>
        <begin position="118"/>
        <end position="206"/>
    </location>
</feature>
<feature type="compositionally biased region" description="Acidic residues" evidence="6">
    <location>
        <begin position="118"/>
        <end position="143"/>
    </location>
</feature>
<keyword evidence="10" id="KW-1185">Reference proteome</keyword>
<dbReference type="SUPFAM" id="SSF57701">
    <property type="entry name" value="Zn2/Cys6 DNA-binding domain"/>
    <property type="match status" value="1"/>
</dbReference>
<feature type="compositionally biased region" description="Basic and acidic residues" evidence="6">
    <location>
        <begin position="700"/>
        <end position="709"/>
    </location>
</feature>
<dbReference type="SMART" id="SM00066">
    <property type="entry name" value="GAL4"/>
    <property type="match status" value="1"/>
</dbReference>
<dbReference type="InterPro" id="IPR007219">
    <property type="entry name" value="XnlR_reg_dom"/>
</dbReference>
<keyword evidence="4" id="KW-0804">Transcription</keyword>
<comment type="caution">
    <text evidence="9">The sequence shown here is derived from an EMBL/GenBank/DDBJ whole genome shotgun (WGS) entry which is preliminary data.</text>
</comment>
<name>A0A0F8UR89_9EURO</name>
<evidence type="ECO:0000256" key="2">
    <source>
        <dbReference type="ARBA" id="ARBA00023015"/>
    </source>
</evidence>
<feature type="compositionally biased region" description="Polar residues" evidence="6">
    <location>
        <begin position="717"/>
        <end position="734"/>
    </location>
</feature>
<dbReference type="EMBL" id="JYKN01001023">
    <property type="protein sequence ID" value="KKK21998.1"/>
    <property type="molecule type" value="Genomic_DNA"/>
</dbReference>
<keyword evidence="7" id="KW-0472">Membrane</keyword>
<dbReference type="OrthoDB" id="2123952at2759"/>
<evidence type="ECO:0000256" key="5">
    <source>
        <dbReference type="ARBA" id="ARBA00023242"/>
    </source>
</evidence>
<dbReference type="CDD" id="cd00067">
    <property type="entry name" value="GAL4"/>
    <property type="match status" value="1"/>
</dbReference>
<dbReference type="GO" id="GO:0000981">
    <property type="term" value="F:DNA-binding transcription factor activity, RNA polymerase II-specific"/>
    <property type="evidence" value="ECO:0007669"/>
    <property type="project" value="InterPro"/>
</dbReference>
<proteinExistence type="predicted"/>
<evidence type="ECO:0000256" key="1">
    <source>
        <dbReference type="ARBA" id="ARBA00022723"/>
    </source>
</evidence>